<feature type="coiled-coil region" evidence="1">
    <location>
        <begin position="4"/>
        <end position="38"/>
    </location>
</feature>
<protein>
    <submittedName>
        <fullName evidence="2">Uncharacterized protein</fullName>
    </submittedName>
</protein>
<name>A0A8H3R2X7_9GLOM</name>
<sequence length="82" mass="9537">MQSIDSLRELNSKFLAEITELRKKFVEIKGENTELKDEMKHIIEESTGMRLKILNSSRYISGHYINKVARESVLQPLLAMNE</sequence>
<proteinExistence type="predicted"/>
<comment type="caution">
    <text evidence="2">The sequence shown here is derived from an EMBL/GenBank/DDBJ whole genome shotgun (WGS) entry which is preliminary data.</text>
</comment>
<organism evidence="2 3">
    <name type="scientific">Rhizophagus clarus</name>
    <dbReference type="NCBI Taxonomy" id="94130"/>
    <lineage>
        <taxon>Eukaryota</taxon>
        <taxon>Fungi</taxon>
        <taxon>Fungi incertae sedis</taxon>
        <taxon>Mucoromycota</taxon>
        <taxon>Glomeromycotina</taxon>
        <taxon>Glomeromycetes</taxon>
        <taxon>Glomerales</taxon>
        <taxon>Glomeraceae</taxon>
        <taxon>Rhizophagus</taxon>
    </lineage>
</organism>
<dbReference type="EMBL" id="BLAL01000304">
    <property type="protein sequence ID" value="GET02036.1"/>
    <property type="molecule type" value="Genomic_DNA"/>
</dbReference>
<evidence type="ECO:0000313" key="2">
    <source>
        <dbReference type="EMBL" id="GET02036.1"/>
    </source>
</evidence>
<reference evidence="2" key="1">
    <citation type="submission" date="2019-10" db="EMBL/GenBank/DDBJ databases">
        <title>Conservation and host-specific expression of non-tandemly repeated heterogenous ribosome RNA gene in arbuscular mycorrhizal fungi.</title>
        <authorList>
            <person name="Maeda T."/>
            <person name="Kobayashi Y."/>
            <person name="Nakagawa T."/>
            <person name="Ezawa T."/>
            <person name="Yamaguchi K."/>
            <person name="Bino T."/>
            <person name="Nishimoto Y."/>
            <person name="Shigenobu S."/>
            <person name="Kawaguchi M."/>
        </authorList>
    </citation>
    <scope>NUCLEOTIDE SEQUENCE</scope>
    <source>
        <strain evidence="2">HR1</strain>
    </source>
</reference>
<dbReference type="OrthoDB" id="2446689at2759"/>
<keyword evidence="1" id="KW-0175">Coiled coil</keyword>
<evidence type="ECO:0000256" key="1">
    <source>
        <dbReference type="SAM" id="Coils"/>
    </source>
</evidence>
<accession>A0A8H3R2X7</accession>
<dbReference type="Proteomes" id="UP000615446">
    <property type="component" value="Unassembled WGS sequence"/>
</dbReference>
<evidence type="ECO:0000313" key="3">
    <source>
        <dbReference type="Proteomes" id="UP000615446"/>
    </source>
</evidence>
<gene>
    <name evidence="2" type="ORF">RCL2_002841500</name>
</gene>
<dbReference type="AlphaFoldDB" id="A0A8H3R2X7"/>